<comment type="caution">
    <text evidence="7">The sequence shown here is derived from an EMBL/GenBank/DDBJ whole genome shotgun (WGS) entry which is preliminary data.</text>
</comment>
<dbReference type="Gene3D" id="3.20.20.10">
    <property type="entry name" value="Alanine racemase"/>
    <property type="match status" value="1"/>
</dbReference>
<dbReference type="NCBIfam" id="TIGR00492">
    <property type="entry name" value="alr"/>
    <property type="match status" value="1"/>
</dbReference>
<feature type="domain" description="Alanine racemase C-terminal" evidence="6">
    <location>
        <begin position="245"/>
        <end position="370"/>
    </location>
</feature>
<dbReference type="EC" id="5.1.1.1" evidence="7"/>
<accession>A0A853FSJ3</accession>
<dbReference type="Pfam" id="PF00842">
    <property type="entry name" value="Ala_racemase_C"/>
    <property type="match status" value="1"/>
</dbReference>
<dbReference type="Proteomes" id="UP000559809">
    <property type="component" value="Unassembled WGS sequence"/>
</dbReference>
<dbReference type="InterPro" id="IPR001608">
    <property type="entry name" value="Ala_racemase_N"/>
</dbReference>
<dbReference type="InterPro" id="IPR009006">
    <property type="entry name" value="Ala_racemase/Decarboxylase_C"/>
</dbReference>
<reference evidence="7 8" key="1">
    <citation type="submission" date="2020-07" db="EMBL/GenBank/DDBJ databases">
        <title>Taxonomic revisions and descriptions of new bacterial species based on genomic comparisons in the high-G+C-content subgroup of the family Alcaligenaceae.</title>
        <authorList>
            <person name="Szabo A."/>
            <person name="Felfoldi T."/>
        </authorList>
    </citation>
    <scope>NUCLEOTIDE SEQUENCE [LARGE SCALE GENOMIC DNA]</scope>
    <source>
        <strain evidence="7 8">LMG 24012</strain>
    </source>
</reference>
<evidence type="ECO:0000259" key="6">
    <source>
        <dbReference type="SMART" id="SM01005"/>
    </source>
</evidence>
<dbReference type="PANTHER" id="PTHR30511">
    <property type="entry name" value="ALANINE RACEMASE"/>
    <property type="match status" value="1"/>
</dbReference>
<keyword evidence="2 4" id="KW-0663">Pyridoxal phosphate</keyword>
<feature type="compositionally biased region" description="Basic residues" evidence="5">
    <location>
        <begin position="384"/>
        <end position="393"/>
    </location>
</feature>
<keyword evidence="3 7" id="KW-0413">Isomerase</keyword>
<dbReference type="PROSITE" id="PS00395">
    <property type="entry name" value="ALANINE_RACEMASE"/>
    <property type="match status" value="1"/>
</dbReference>
<dbReference type="AlphaFoldDB" id="A0A853FSJ3"/>
<dbReference type="InterPro" id="IPR011079">
    <property type="entry name" value="Ala_racemase_C"/>
</dbReference>
<evidence type="ECO:0000256" key="1">
    <source>
        <dbReference type="ARBA" id="ARBA00001933"/>
    </source>
</evidence>
<dbReference type="GO" id="GO:0030632">
    <property type="term" value="P:D-alanine biosynthetic process"/>
    <property type="evidence" value="ECO:0007669"/>
    <property type="project" value="TreeGrafter"/>
</dbReference>
<sequence length="393" mass="41605">MTGHPPGAVALIDAQAIAHNLRRLRRVLRPAGTRRAPRIWAVAKADAYGHGLEHALAGLADADGLGVLTLDDALRCRRLGWKRPILAMGADFTLADLRDPALYPLHVVIDRPEQLAGLAGLPPPRMPHVWLRHCGALNHAGLQAGEYRAAFRSLHAELEAGRLAGLGHLQHYAGAEDPEQLPRERRAFHELISGMPGPLCTENSAAVLSDPASACLTDWVRCGIALYGISPLRGLTGRALGLRPAMALQAPLYATQAVRAGQGVGYHGGFRAERDMRIGLVRCGYADGYPRTVQGPCQAGVQGRMAAIVGRVSMDTLAVDLSAHPDAGPGDAVTLWGPGGPEVESVAGWAGTISAHLCVGLTARVPRILRPEAQEPSRPVAGATRKKARVASK</sequence>
<proteinExistence type="predicted"/>
<dbReference type="Pfam" id="PF01168">
    <property type="entry name" value="Ala_racemase_N"/>
    <property type="match status" value="1"/>
</dbReference>
<dbReference type="PRINTS" id="PR00992">
    <property type="entry name" value="ALARACEMASE"/>
</dbReference>
<feature type="modified residue" description="N6-(pyridoxal phosphate)lysine" evidence="4">
    <location>
        <position position="44"/>
    </location>
</feature>
<comment type="cofactor">
    <cofactor evidence="1 4">
        <name>pyridoxal 5'-phosphate</name>
        <dbReference type="ChEBI" id="CHEBI:597326"/>
    </cofactor>
</comment>
<dbReference type="SMART" id="SM01005">
    <property type="entry name" value="Ala_racemase_C"/>
    <property type="match status" value="1"/>
</dbReference>
<evidence type="ECO:0000256" key="3">
    <source>
        <dbReference type="ARBA" id="ARBA00023235"/>
    </source>
</evidence>
<dbReference type="SUPFAM" id="SSF50621">
    <property type="entry name" value="Alanine racemase C-terminal domain-like"/>
    <property type="match status" value="1"/>
</dbReference>
<evidence type="ECO:0000313" key="8">
    <source>
        <dbReference type="Proteomes" id="UP000559809"/>
    </source>
</evidence>
<evidence type="ECO:0000256" key="4">
    <source>
        <dbReference type="PIRSR" id="PIRSR600821-50"/>
    </source>
</evidence>
<keyword evidence="8" id="KW-1185">Reference proteome</keyword>
<evidence type="ECO:0000313" key="7">
    <source>
        <dbReference type="EMBL" id="NYT48864.1"/>
    </source>
</evidence>
<gene>
    <name evidence="7" type="primary">alr</name>
    <name evidence="7" type="ORF">H0A72_06025</name>
</gene>
<dbReference type="Gene3D" id="2.40.37.10">
    <property type="entry name" value="Lyase, Ornithine Decarboxylase, Chain A, domain 1"/>
    <property type="match status" value="1"/>
</dbReference>
<dbReference type="GO" id="GO:0008784">
    <property type="term" value="F:alanine racemase activity"/>
    <property type="evidence" value="ECO:0007669"/>
    <property type="project" value="UniProtKB-EC"/>
</dbReference>
<dbReference type="InterPro" id="IPR020622">
    <property type="entry name" value="Ala_racemase_pyridoxalP-BS"/>
</dbReference>
<dbReference type="PANTHER" id="PTHR30511:SF0">
    <property type="entry name" value="ALANINE RACEMASE, CATABOLIC-RELATED"/>
    <property type="match status" value="1"/>
</dbReference>
<dbReference type="InterPro" id="IPR029066">
    <property type="entry name" value="PLP-binding_barrel"/>
</dbReference>
<dbReference type="SUPFAM" id="SSF51419">
    <property type="entry name" value="PLP-binding barrel"/>
    <property type="match status" value="1"/>
</dbReference>
<protein>
    <submittedName>
        <fullName evidence="7">Alanine racemase</fullName>
        <ecNumber evidence="7">5.1.1.1</ecNumber>
    </submittedName>
</protein>
<name>A0A853FSJ3_9BURK</name>
<dbReference type="InterPro" id="IPR000821">
    <property type="entry name" value="Ala_racemase"/>
</dbReference>
<dbReference type="GO" id="GO:0030170">
    <property type="term" value="F:pyridoxal phosphate binding"/>
    <property type="evidence" value="ECO:0007669"/>
    <property type="project" value="TreeGrafter"/>
</dbReference>
<dbReference type="RefSeq" id="WP_180154170.1">
    <property type="nucleotide sequence ID" value="NZ_JACCEM010000003.1"/>
</dbReference>
<organism evidence="7 8">
    <name type="scientific">Parapusillimonas granuli</name>
    <dbReference type="NCBI Taxonomy" id="380911"/>
    <lineage>
        <taxon>Bacteria</taxon>
        <taxon>Pseudomonadati</taxon>
        <taxon>Pseudomonadota</taxon>
        <taxon>Betaproteobacteria</taxon>
        <taxon>Burkholderiales</taxon>
        <taxon>Alcaligenaceae</taxon>
        <taxon>Parapusillimonas</taxon>
    </lineage>
</organism>
<evidence type="ECO:0000256" key="2">
    <source>
        <dbReference type="ARBA" id="ARBA00022898"/>
    </source>
</evidence>
<evidence type="ECO:0000256" key="5">
    <source>
        <dbReference type="SAM" id="MobiDB-lite"/>
    </source>
</evidence>
<feature type="region of interest" description="Disordered" evidence="5">
    <location>
        <begin position="372"/>
        <end position="393"/>
    </location>
</feature>
<dbReference type="EMBL" id="JACCEM010000003">
    <property type="protein sequence ID" value="NYT48864.1"/>
    <property type="molecule type" value="Genomic_DNA"/>
</dbReference>
<dbReference type="GO" id="GO:0005829">
    <property type="term" value="C:cytosol"/>
    <property type="evidence" value="ECO:0007669"/>
    <property type="project" value="TreeGrafter"/>
</dbReference>